<evidence type="ECO:0000256" key="2">
    <source>
        <dbReference type="ARBA" id="ARBA00007168"/>
    </source>
</evidence>
<sequence length="606" mass="62686">MNFSQFASNLLQSTAASQPAAPLFYSTRTDWLAPPADPSGTSTSPAPADSDILGASDDSLDQPSRTRSDRRFGRASQDGHDSLADDGPAAAPTGLYSTTRSHAAAGVASHLQHAIPAFVSRLGGGRAHGGVPSRGWRAYESVAAPGASSSGRGAGARGAAGRRAVYSDEDDETDEDEDDEDGPLPGAFVSHPLDSRDTPETHAMDEPLVGRRTLFVYPVPGPGGGGGGGGGTNARKAYRDSGWIAAYGVSLLAVVALGLRVWWSAPPLPPGAPSASLLATLPTFSLLALVSVVAGVASLGYILTIHRALATLMTLAVFGGPLLFVATGILAFAGSFASGGVASDRGWKAGVRGFAVVCFLLAFVLGRTALSRRKELNRAINVGELACQTVLSHPPLILLALTISLLSAIVTLPFVSLIAALLAHAPQAPHLASWGSALALGVFFWTLAIGRGLSHAVVGGCVGTWYFEREGEEYQGPLEVTRAAIVRATGPSLGTIIAASFVVALFETLAAVCRAAHRFLASSRLPALLRPLSVLAPVLAALAGYAAFFNSYALSYAGMTGETFLSASKETAALFRANRARNIRDSASAYLPWPLSLSVFRSSQLS</sequence>
<keyword evidence="3 6" id="KW-0812">Transmembrane</keyword>
<keyword evidence="4 6" id="KW-1133">Transmembrane helix</keyword>
<feature type="transmembrane region" description="Helical" evidence="6">
    <location>
        <begin position="349"/>
        <end position="370"/>
    </location>
</feature>
<proteinExistence type="inferred from homology"/>
<gene>
    <name evidence="8" type="ORF">DMC30DRAFT_392555</name>
</gene>
<protein>
    <recommendedName>
        <fullName evidence="6">Protein PNS1</fullName>
    </recommendedName>
</protein>
<evidence type="ECO:0000256" key="6">
    <source>
        <dbReference type="RuleBase" id="RU368066"/>
    </source>
</evidence>
<feature type="compositionally biased region" description="Acidic residues" evidence="7">
    <location>
        <begin position="167"/>
        <end position="182"/>
    </location>
</feature>
<feature type="transmembrane region" description="Helical" evidence="6">
    <location>
        <begin position="431"/>
        <end position="450"/>
    </location>
</feature>
<feature type="transmembrane region" description="Helical" evidence="6">
    <location>
        <begin position="283"/>
        <end position="303"/>
    </location>
</feature>
<dbReference type="GO" id="GO:0022857">
    <property type="term" value="F:transmembrane transporter activity"/>
    <property type="evidence" value="ECO:0007669"/>
    <property type="project" value="UniProtKB-UniRule"/>
</dbReference>
<dbReference type="OrthoDB" id="420519at2759"/>
<comment type="similarity">
    <text evidence="2 6">Belongs to the CTL (choline transporter-like) family.</text>
</comment>
<evidence type="ECO:0000256" key="5">
    <source>
        <dbReference type="ARBA" id="ARBA00023136"/>
    </source>
</evidence>
<comment type="subcellular location">
    <subcellularLocation>
        <location evidence="6">Cell membrane</location>
        <topology evidence="6">Multi-pass membrane protein</topology>
    </subcellularLocation>
    <subcellularLocation>
        <location evidence="1">Membrane</location>
        <topology evidence="1">Multi-pass membrane protein</topology>
    </subcellularLocation>
</comment>
<accession>A0A5C5G1S0</accession>
<name>A0A5C5G1S0_9BASI</name>
<dbReference type="Pfam" id="PF04515">
    <property type="entry name" value="Choline_transpo"/>
    <property type="match status" value="1"/>
</dbReference>
<dbReference type="Proteomes" id="UP000311382">
    <property type="component" value="Unassembled WGS sequence"/>
</dbReference>
<keyword evidence="5 6" id="KW-0472">Membrane</keyword>
<evidence type="ECO:0000313" key="8">
    <source>
        <dbReference type="EMBL" id="TNY22322.1"/>
    </source>
</evidence>
<feature type="region of interest" description="Disordered" evidence="7">
    <location>
        <begin position="29"/>
        <end position="95"/>
    </location>
</feature>
<evidence type="ECO:0000256" key="3">
    <source>
        <dbReference type="ARBA" id="ARBA00022692"/>
    </source>
</evidence>
<evidence type="ECO:0000256" key="1">
    <source>
        <dbReference type="ARBA" id="ARBA00004141"/>
    </source>
</evidence>
<dbReference type="AlphaFoldDB" id="A0A5C5G1S0"/>
<dbReference type="GO" id="GO:0005886">
    <property type="term" value="C:plasma membrane"/>
    <property type="evidence" value="ECO:0007669"/>
    <property type="project" value="UniProtKB-SubCell"/>
</dbReference>
<organism evidence="8 9">
    <name type="scientific">Rhodotorula diobovata</name>
    <dbReference type="NCBI Taxonomy" id="5288"/>
    <lineage>
        <taxon>Eukaryota</taxon>
        <taxon>Fungi</taxon>
        <taxon>Dikarya</taxon>
        <taxon>Basidiomycota</taxon>
        <taxon>Pucciniomycotina</taxon>
        <taxon>Microbotryomycetes</taxon>
        <taxon>Sporidiobolales</taxon>
        <taxon>Sporidiobolaceae</taxon>
        <taxon>Rhodotorula</taxon>
    </lineage>
</organism>
<keyword evidence="9" id="KW-1185">Reference proteome</keyword>
<comment type="function">
    <text evidence="6">Probably involved in transport through the plasma membrane.</text>
</comment>
<dbReference type="PANTHER" id="PTHR12385">
    <property type="entry name" value="CHOLINE TRANSPORTER-LIKE (SLC FAMILY 44)"/>
    <property type="match status" value="1"/>
</dbReference>
<comment type="caution">
    <text evidence="8">The sequence shown here is derived from an EMBL/GenBank/DDBJ whole genome shotgun (WGS) entry which is preliminary data.</text>
</comment>
<dbReference type="STRING" id="5288.A0A5C5G1S0"/>
<feature type="transmembrane region" description="Helical" evidence="6">
    <location>
        <begin position="492"/>
        <end position="512"/>
    </location>
</feature>
<dbReference type="InterPro" id="IPR007603">
    <property type="entry name" value="Choline_transptr-like"/>
</dbReference>
<feature type="compositionally biased region" description="Basic and acidic residues" evidence="7">
    <location>
        <begin position="64"/>
        <end position="83"/>
    </location>
</feature>
<feature type="compositionally biased region" description="Basic and acidic residues" evidence="7">
    <location>
        <begin position="193"/>
        <end position="203"/>
    </location>
</feature>
<feature type="transmembrane region" description="Helical" evidence="6">
    <location>
        <begin position="396"/>
        <end position="425"/>
    </location>
</feature>
<feature type="transmembrane region" description="Helical" evidence="6">
    <location>
        <begin position="244"/>
        <end position="263"/>
    </location>
</feature>
<feature type="transmembrane region" description="Helical" evidence="6">
    <location>
        <begin position="315"/>
        <end position="337"/>
    </location>
</feature>
<dbReference type="EMBL" id="SOZI01000027">
    <property type="protein sequence ID" value="TNY22322.1"/>
    <property type="molecule type" value="Genomic_DNA"/>
</dbReference>
<feature type="transmembrane region" description="Helical" evidence="6">
    <location>
        <begin position="532"/>
        <end position="554"/>
    </location>
</feature>
<evidence type="ECO:0000256" key="7">
    <source>
        <dbReference type="SAM" id="MobiDB-lite"/>
    </source>
</evidence>
<evidence type="ECO:0000313" key="9">
    <source>
        <dbReference type="Proteomes" id="UP000311382"/>
    </source>
</evidence>
<reference evidence="8 9" key="1">
    <citation type="submission" date="2019-03" db="EMBL/GenBank/DDBJ databases">
        <title>Rhodosporidium diobovatum UCD-FST 08-225 genome sequencing, assembly, and annotation.</title>
        <authorList>
            <person name="Fakankun I.U."/>
            <person name="Fristensky B."/>
            <person name="Levin D.B."/>
        </authorList>
    </citation>
    <scope>NUCLEOTIDE SEQUENCE [LARGE SCALE GENOMIC DNA]</scope>
    <source>
        <strain evidence="8 9">UCD-FST 08-225</strain>
    </source>
</reference>
<dbReference type="PANTHER" id="PTHR12385:SF88">
    <property type="entry name" value="CHOLINE TRANSPORTER-LIKE PROTEIN CTL1"/>
    <property type="match status" value="1"/>
</dbReference>
<evidence type="ECO:0000256" key="4">
    <source>
        <dbReference type="ARBA" id="ARBA00022989"/>
    </source>
</evidence>
<feature type="region of interest" description="Disordered" evidence="7">
    <location>
        <begin position="143"/>
        <end position="203"/>
    </location>
</feature>